<evidence type="ECO:0000259" key="2">
    <source>
        <dbReference type="Pfam" id="PF00149"/>
    </source>
</evidence>
<accession>A0A3E2VXT3</accession>
<name>A0A3E2VXT3_CLOIN</name>
<gene>
    <name evidence="3" type="ORF">DXA38_08040</name>
</gene>
<evidence type="ECO:0000313" key="4">
    <source>
        <dbReference type="Proteomes" id="UP000260025"/>
    </source>
</evidence>
<reference evidence="3 4" key="1">
    <citation type="submission" date="2018-08" db="EMBL/GenBank/DDBJ databases">
        <title>A genome reference for cultivated species of the human gut microbiota.</title>
        <authorList>
            <person name="Zou Y."/>
            <person name="Xue W."/>
            <person name="Luo G."/>
        </authorList>
    </citation>
    <scope>NUCLEOTIDE SEQUENCE [LARGE SCALE GENOMIC DNA]</scope>
    <source>
        <strain evidence="3 4">OF01-2LB</strain>
    </source>
</reference>
<feature type="domain" description="Calcineurin-like phosphoesterase" evidence="2">
    <location>
        <begin position="146"/>
        <end position="299"/>
    </location>
</feature>
<protein>
    <recommendedName>
        <fullName evidence="2">Calcineurin-like phosphoesterase domain-containing protein</fullName>
    </recommendedName>
</protein>
<keyword evidence="1" id="KW-0472">Membrane</keyword>
<dbReference type="Proteomes" id="UP000260025">
    <property type="component" value="Unassembled WGS sequence"/>
</dbReference>
<feature type="transmembrane region" description="Helical" evidence="1">
    <location>
        <begin position="37"/>
        <end position="58"/>
    </location>
</feature>
<sequence>MRMLLFLLLCLLILLLVQLFFWHTVKKLYKKKQTRYVLLTVSLLGSGFLIYRFTPFFVMYKDAMWRRGALVMILNSIYLPQMAGFCLLALVQKLYCRKHHREFHTKLFALASVIMLLFSVYGIGCASRVTVRYESVELKGVQQKQKLLYISDLHAGTTLSSPYGTIERLAKDCDIVLLGGDLFDEATSHKDMEALCRMLFDLHKDIYYAGGNHELLQKQRGEYEAMLRSAGVHILQDESAVVNGIRIIGRKDRGEDRRSWSSLIKGQREDVPVILLEHRPKAVTDAGDAGLLQLSGHTHNGQIFPNTVLTRIPYPKAYGSYDVGYRMLVSSGTGTWGFPMRVASHNEILFITIQPKNT</sequence>
<proteinExistence type="predicted"/>
<dbReference type="PANTHER" id="PTHR31302">
    <property type="entry name" value="TRANSMEMBRANE PROTEIN WITH METALLOPHOSPHOESTERASE DOMAIN-RELATED"/>
    <property type="match status" value="1"/>
</dbReference>
<dbReference type="OrthoDB" id="9780884at2"/>
<dbReference type="PANTHER" id="PTHR31302:SF0">
    <property type="entry name" value="TRANSMEMBRANE PROTEIN WITH METALLOPHOSPHOESTERASE DOMAIN"/>
    <property type="match status" value="1"/>
</dbReference>
<evidence type="ECO:0000313" key="3">
    <source>
        <dbReference type="EMBL" id="RGC16264.1"/>
    </source>
</evidence>
<dbReference type="GO" id="GO:0016787">
    <property type="term" value="F:hydrolase activity"/>
    <property type="evidence" value="ECO:0007669"/>
    <property type="project" value="InterPro"/>
</dbReference>
<dbReference type="RefSeq" id="WP_117442729.1">
    <property type="nucleotide sequence ID" value="NZ_JAJFEN010000030.1"/>
</dbReference>
<dbReference type="Pfam" id="PF00149">
    <property type="entry name" value="Metallophos"/>
    <property type="match status" value="1"/>
</dbReference>
<keyword evidence="1" id="KW-1133">Transmembrane helix</keyword>
<keyword evidence="1" id="KW-0812">Transmembrane</keyword>
<organism evidence="3 4">
    <name type="scientific">Clostridium innocuum</name>
    <dbReference type="NCBI Taxonomy" id="1522"/>
    <lineage>
        <taxon>Bacteria</taxon>
        <taxon>Bacillati</taxon>
        <taxon>Bacillota</taxon>
        <taxon>Clostridia</taxon>
        <taxon>Eubacteriales</taxon>
        <taxon>Clostridiaceae</taxon>
        <taxon>Clostridium</taxon>
    </lineage>
</organism>
<dbReference type="EMBL" id="QVEV01000009">
    <property type="protein sequence ID" value="RGC16264.1"/>
    <property type="molecule type" value="Genomic_DNA"/>
</dbReference>
<dbReference type="InterPro" id="IPR029052">
    <property type="entry name" value="Metallo-depent_PP-like"/>
</dbReference>
<dbReference type="InterPro" id="IPR051158">
    <property type="entry name" value="Metallophosphoesterase_sf"/>
</dbReference>
<evidence type="ECO:0000256" key="1">
    <source>
        <dbReference type="SAM" id="Phobius"/>
    </source>
</evidence>
<comment type="caution">
    <text evidence="3">The sequence shown here is derived from an EMBL/GenBank/DDBJ whole genome shotgun (WGS) entry which is preliminary data.</text>
</comment>
<dbReference type="SUPFAM" id="SSF56300">
    <property type="entry name" value="Metallo-dependent phosphatases"/>
    <property type="match status" value="1"/>
</dbReference>
<feature type="transmembrane region" description="Helical" evidence="1">
    <location>
        <begin position="70"/>
        <end position="91"/>
    </location>
</feature>
<dbReference type="AlphaFoldDB" id="A0A3E2VXT3"/>
<dbReference type="InterPro" id="IPR004843">
    <property type="entry name" value="Calcineurin-like_PHP"/>
</dbReference>
<dbReference type="Gene3D" id="3.60.21.10">
    <property type="match status" value="1"/>
</dbReference>
<feature type="transmembrane region" description="Helical" evidence="1">
    <location>
        <begin position="103"/>
        <end position="123"/>
    </location>
</feature>